<proteinExistence type="predicted"/>
<evidence type="ECO:0000313" key="2">
    <source>
        <dbReference type="Proteomes" id="UP000245293"/>
    </source>
</evidence>
<accession>A0A2V1P2G0</accession>
<reference evidence="2" key="1">
    <citation type="submission" date="2018-05" db="EMBL/GenBank/DDBJ databases">
        <authorList>
            <person name="Du Z."/>
            <person name="Wang X."/>
        </authorList>
    </citation>
    <scope>NUCLEOTIDE SEQUENCE [LARGE SCALE GENOMIC DNA]</scope>
    <source>
        <strain evidence="2">WDS4C29</strain>
    </source>
</reference>
<name>A0A2V1P2G0_9RHOB</name>
<dbReference type="InterPro" id="IPR029063">
    <property type="entry name" value="SAM-dependent_MTases_sf"/>
</dbReference>
<evidence type="ECO:0000313" key="1">
    <source>
        <dbReference type="EMBL" id="PWG15950.1"/>
    </source>
</evidence>
<dbReference type="OrthoDB" id="7445868at2"/>
<comment type="caution">
    <text evidence="1">The sequence shown here is derived from an EMBL/GenBank/DDBJ whole genome shotgun (WGS) entry which is preliminary data.</text>
</comment>
<keyword evidence="2" id="KW-1185">Reference proteome</keyword>
<dbReference type="Proteomes" id="UP000245293">
    <property type="component" value="Unassembled WGS sequence"/>
</dbReference>
<dbReference type="AlphaFoldDB" id="A0A2V1P2G0"/>
<dbReference type="EMBL" id="QETF01000020">
    <property type="protein sequence ID" value="PWG15950.1"/>
    <property type="molecule type" value="Genomic_DNA"/>
</dbReference>
<protein>
    <recommendedName>
        <fullName evidence="3">Class I SAM-dependent methyltransferase</fullName>
    </recommendedName>
</protein>
<gene>
    <name evidence="1" type="ORF">DFK10_14295</name>
</gene>
<dbReference type="Gene3D" id="3.40.50.150">
    <property type="entry name" value="Vaccinia Virus protein VP39"/>
    <property type="match status" value="1"/>
</dbReference>
<sequence length="206" mass="23430">MLSALRKTTELFNLGHPKKAGQRLFNGDDALFKAVLSEAARNAEYGCGASTLWVNAFTDVPIVSVDTSRDWLDHVARQAVQPERLTLHHVDLGELGKWGRPKSYAFADRFADYTNSIWDGGSSPDVVLIDGRFRVACFLTCLIEARSGTRILFDDYADREQYHIVEEFTHPVERCGRQALFEVPGQEDLDRTRIDDLITRFRYVMD</sequence>
<dbReference type="RefSeq" id="WP_109389713.1">
    <property type="nucleotide sequence ID" value="NZ_QETF01000020.1"/>
</dbReference>
<organism evidence="1 2">
    <name type="scientific">Salibaculum griseiflavum</name>
    <dbReference type="NCBI Taxonomy" id="1914409"/>
    <lineage>
        <taxon>Bacteria</taxon>
        <taxon>Pseudomonadati</taxon>
        <taxon>Pseudomonadota</taxon>
        <taxon>Alphaproteobacteria</taxon>
        <taxon>Rhodobacterales</taxon>
        <taxon>Roseobacteraceae</taxon>
        <taxon>Salibaculum</taxon>
    </lineage>
</organism>
<evidence type="ECO:0008006" key="3">
    <source>
        <dbReference type="Google" id="ProtNLM"/>
    </source>
</evidence>